<evidence type="ECO:0000259" key="2">
    <source>
        <dbReference type="Pfam" id="PF13228"/>
    </source>
</evidence>
<accession>A0ABQ4ID37</accession>
<name>A0ABQ4ID37_9ACTN</name>
<organism evidence="3 4">
    <name type="scientific">Micromonospora gifhornensis</name>
    <dbReference type="NCBI Taxonomy" id="84594"/>
    <lineage>
        <taxon>Bacteria</taxon>
        <taxon>Bacillati</taxon>
        <taxon>Actinomycetota</taxon>
        <taxon>Actinomycetes</taxon>
        <taxon>Micromonosporales</taxon>
        <taxon>Micromonosporaceae</taxon>
        <taxon>Micromonospora</taxon>
    </lineage>
</organism>
<feature type="domain" description="DUF4037" evidence="2">
    <location>
        <begin position="146"/>
        <end position="244"/>
    </location>
</feature>
<evidence type="ECO:0000256" key="1">
    <source>
        <dbReference type="SAM" id="MobiDB-lite"/>
    </source>
</evidence>
<dbReference type="EMBL" id="BOPA01000017">
    <property type="protein sequence ID" value="GIJ15678.1"/>
    <property type="molecule type" value="Genomic_DNA"/>
</dbReference>
<gene>
    <name evidence="3" type="ORF">Vgi01_23620</name>
</gene>
<evidence type="ECO:0000313" key="3">
    <source>
        <dbReference type="EMBL" id="GIJ15678.1"/>
    </source>
</evidence>
<comment type="caution">
    <text evidence="3">The sequence shown here is derived from an EMBL/GenBank/DDBJ whole genome shotgun (WGS) entry which is preliminary data.</text>
</comment>
<dbReference type="RefSeq" id="WP_204291036.1">
    <property type="nucleotide sequence ID" value="NZ_BAAAGZ010000006.1"/>
</dbReference>
<sequence length="369" mass="40601">MRVPAFVPGLSLAASTYHEAVRPILDVAFPRLVHSAALLGPGSDVLGYDTARSTDHDWGPRLLLFLTPADARRHADDLVGVLAERLPSSVQGWSTNFSPPEPGRSRTLQPAGDAPIAHRIEVFDLDTWLATHLGADPRDGMHARDWLAIPTQRLLEVTSGAVFHDGLGHLTSIRAALAWYPDDIWRYLLACQWRRIAQEEAFPGRCAEVGDDLGSRLVTARLVRDLMRLALLVERRYPPYAKWLGTAFVRLRCAPTLQPLLTDALTAADWPHRESALCAAYEHLARAHNDLGLCDPVEPTVRPFHDRPMRVLAADRFADATHRAITDPEVSTLPRHVGGVDQFVDSTDVLGVADRARAVTGALYGPHAP</sequence>
<keyword evidence="4" id="KW-1185">Reference proteome</keyword>
<feature type="region of interest" description="Disordered" evidence="1">
    <location>
        <begin position="92"/>
        <end position="111"/>
    </location>
</feature>
<dbReference type="InterPro" id="IPR025117">
    <property type="entry name" value="DUF4037"/>
</dbReference>
<dbReference type="Pfam" id="PF13228">
    <property type="entry name" value="DUF4037"/>
    <property type="match status" value="1"/>
</dbReference>
<evidence type="ECO:0000313" key="4">
    <source>
        <dbReference type="Proteomes" id="UP000647860"/>
    </source>
</evidence>
<proteinExistence type="predicted"/>
<protein>
    <recommendedName>
        <fullName evidence="2">DUF4037 domain-containing protein</fullName>
    </recommendedName>
</protein>
<dbReference type="Proteomes" id="UP000647860">
    <property type="component" value="Unassembled WGS sequence"/>
</dbReference>
<reference evidence="3 4" key="1">
    <citation type="submission" date="2021-01" db="EMBL/GenBank/DDBJ databases">
        <title>Whole genome shotgun sequence of Verrucosispora gifhornensis NBRC 16317.</title>
        <authorList>
            <person name="Komaki H."/>
            <person name="Tamura T."/>
        </authorList>
    </citation>
    <scope>NUCLEOTIDE SEQUENCE [LARGE SCALE GENOMIC DNA]</scope>
    <source>
        <strain evidence="3 4">NBRC 16317</strain>
    </source>
</reference>